<name>A0ABY1ZJ59_9GAMM</name>
<dbReference type="EMBL" id="SJDL01000019">
    <property type="protein sequence ID" value="TBW54789.1"/>
    <property type="molecule type" value="Genomic_DNA"/>
</dbReference>
<dbReference type="InterPro" id="IPR027396">
    <property type="entry name" value="DsrEFH-like"/>
</dbReference>
<dbReference type="PANTHER" id="PTHR37526:SF1">
    <property type="entry name" value="PROTEIN TUSB"/>
    <property type="match status" value="1"/>
</dbReference>
<dbReference type="RefSeq" id="WP_131482327.1">
    <property type="nucleotide sequence ID" value="NZ_SJDL01000019.1"/>
</dbReference>
<protein>
    <submittedName>
        <fullName evidence="1">Sulfurtransferase complex subunit TusB</fullName>
    </submittedName>
</protein>
<dbReference type="Gene3D" id="3.40.1260.10">
    <property type="entry name" value="DsrEFH-like"/>
    <property type="match status" value="1"/>
</dbReference>
<accession>A0ABY1ZJ59</accession>
<keyword evidence="2" id="KW-1185">Reference proteome</keyword>
<dbReference type="NCBIfam" id="TIGR03011">
    <property type="entry name" value="sulf_tusB_dsrH"/>
    <property type="match status" value="1"/>
</dbReference>
<dbReference type="Pfam" id="PF04077">
    <property type="entry name" value="DsrH"/>
    <property type="match status" value="1"/>
</dbReference>
<evidence type="ECO:0000313" key="1">
    <source>
        <dbReference type="EMBL" id="TBW54789.1"/>
    </source>
</evidence>
<proteinExistence type="predicted"/>
<reference evidence="1 2" key="1">
    <citation type="submission" date="2019-02" db="EMBL/GenBank/DDBJ databases">
        <title>Marinobacter halodurans sp. nov., a marine bacterium isolated from sea tidal flat.</title>
        <authorList>
            <person name="Yoo Y."/>
            <person name="Lee D.W."/>
            <person name="Kim B.S."/>
            <person name="Kim J.-J."/>
        </authorList>
    </citation>
    <scope>NUCLEOTIDE SEQUENCE [LARGE SCALE GENOMIC DNA]</scope>
    <source>
        <strain evidence="1 2">YJ-S3-2</strain>
    </source>
</reference>
<organism evidence="1 2">
    <name type="scientific">Marinobacter halodurans</name>
    <dbReference type="NCBI Taxonomy" id="2528979"/>
    <lineage>
        <taxon>Bacteria</taxon>
        <taxon>Pseudomonadati</taxon>
        <taxon>Pseudomonadota</taxon>
        <taxon>Gammaproteobacteria</taxon>
        <taxon>Pseudomonadales</taxon>
        <taxon>Marinobacteraceae</taxon>
        <taxon>Marinobacter</taxon>
    </lineage>
</organism>
<dbReference type="InterPro" id="IPR007215">
    <property type="entry name" value="Sulphur_relay_TusB/DsrH"/>
</dbReference>
<evidence type="ECO:0000313" key="2">
    <source>
        <dbReference type="Proteomes" id="UP000313645"/>
    </source>
</evidence>
<dbReference type="PANTHER" id="PTHR37526">
    <property type="entry name" value="PROTEIN TUSB"/>
    <property type="match status" value="1"/>
</dbReference>
<dbReference type="SUPFAM" id="SSF75169">
    <property type="entry name" value="DsrEFH-like"/>
    <property type="match status" value="1"/>
</dbReference>
<sequence>MTCLHILNKAPNLPRFAACLADLEAGDQLLLTENAVLSILDNGICWPHGVTLCALKPDAEARGVAVENAAIQIDSIDFREFVNLTLNADKVVCW</sequence>
<dbReference type="Proteomes" id="UP000313645">
    <property type="component" value="Unassembled WGS sequence"/>
</dbReference>
<comment type="caution">
    <text evidence="1">The sequence shown here is derived from an EMBL/GenBank/DDBJ whole genome shotgun (WGS) entry which is preliminary data.</text>
</comment>
<gene>
    <name evidence="1" type="primary">dsrH</name>
    <name evidence="1" type="ORF">EZI54_13035</name>
</gene>